<keyword evidence="13" id="KW-0175">Coiled coil</keyword>
<dbReference type="RefSeq" id="WP_096348542.1">
    <property type="nucleotide sequence ID" value="NZ_QOVF01000002.1"/>
</dbReference>
<evidence type="ECO:0000256" key="14">
    <source>
        <dbReference type="SAM" id="Phobius"/>
    </source>
</evidence>
<keyword evidence="5" id="KW-0808">Transferase</keyword>
<evidence type="ECO:0000256" key="7">
    <source>
        <dbReference type="ARBA" id="ARBA00022741"/>
    </source>
</evidence>
<keyword evidence="6 14" id="KW-0812">Transmembrane</keyword>
<dbReference type="InterPro" id="IPR036097">
    <property type="entry name" value="HisK_dim/P_sf"/>
</dbReference>
<dbReference type="InterPro" id="IPR058619">
    <property type="entry name" value="PhoQ/CarS-like_HATPase"/>
</dbReference>
<keyword evidence="10 14" id="KW-1133">Transmembrane helix</keyword>
<keyword evidence="7" id="KW-0547">Nucleotide-binding</keyword>
<dbReference type="CDD" id="cd16954">
    <property type="entry name" value="HATPase_PhoQ-like"/>
    <property type="match status" value="1"/>
</dbReference>
<feature type="domain" description="HAMP" evidence="16">
    <location>
        <begin position="185"/>
        <end position="236"/>
    </location>
</feature>
<evidence type="ECO:0000256" key="2">
    <source>
        <dbReference type="ARBA" id="ARBA00004370"/>
    </source>
</evidence>
<dbReference type="PRINTS" id="PR00344">
    <property type="entry name" value="BCTRLSENSOR"/>
</dbReference>
<comment type="caution">
    <text evidence="17">The sequence shown here is derived from an EMBL/GenBank/DDBJ whole genome shotgun (WGS) entry which is preliminary data.</text>
</comment>
<dbReference type="Gene3D" id="1.10.287.130">
    <property type="match status" value="1"/>
</dbReference>
<feature type="domain" description="Histidine kinase" evidence="15">
    <location>
        <begin position="244"/>
        <end position="446"/>
    </location>
</feature>
<accession>A0A7V7KXI4</accession>
<dbReference type="PROSITE" id="PS50885">
    <property type="entry name" value="HAMP"/>
    <property type="match status" value="1"/>
</dbReference>
<dbReference type="SMART" id="SM00387">
    <property type="entry name" value="HATPase_c"/>
    <property type="match status" value="1"/>
</dbReference>
<dbReference type="InterPro" id="IPR050428">
    <property type="entry name" value="TCS_sensor_his_kinase"/>
</dbReference>
<keyword evidence="9" id="KW-0067">ATP-binding</keyword>
<feature type="coiled-coil region" evidence="13">
    <location>
        <begin position="221"/>
        <end position="248"/>
    </location>
</feature>
<dbReference type="SUPFAM" id="SSF47384">
    <property type="entry name" value="Homodimeric domain of signal transducing histidine kinase"/>
    <property type="match status" value="1"/>
</dbReference>
<evidence type="ECO:0000259" key="16">
    <source>
        <dbReference type="PROSITE" id="PS50885"/>
    </source>
</evidence>
<dbReference type="GO" id="GO:0000155">
    <property type="term" value="F:phosphorelay sensor kinase activity"/>
    <property type="evidence" value="ECO:0007669"/>
    <property type="project" value="InterPro"/>
</dbReference>
<dbReference type="AlphaFoldDB" id="A0A7V7KXI4"/>
<dbReference type="GO" id="GO:0005886">
    <property type="term" value="C:plasma membrane"/>
    <property type="evidence" value="ECO:0007669"/>
    <property type="project" value="TreeGrafter"/>
</dbReference>
<dbReference type="EMBL" id="QOVF01000002">
    <property type="protein sequence ID" value="KAA0695297.1"/>
    <property type="molecule type" value="Genomic_DNA"/>
</dbReference>
<dbReference type="InterPro" id="IPR003660">
    <property type="entry name" value="HAMP_dom"/>
</dbReference>
<dbReference type="OrthoDB" id="9809567at2"/>
<evidence type="ECO:0000256" key="9">
    <source>
        <dbReference type="ARBA" id="ARBA00022840"/>
    </source>
</evidence>
<proteinExistence type="predicted"/>
<evidence type="ECO:0000256" key="4">
    <source>
        <dbReference type="ARBA" id="ARBA00022553"/>
    </source>
</evidence>
<keyword evidence="11" id="KW-0902">Two-component regulatory system</keyword>
<evidence type="ECO:0000256" key="3">
    <source>
        <dbReference type="ARBA" id="ARBA00012438"/>
    </source>
</evidence>
<dbReference type="InterPro" id="IPR004358">
    <property type="entry name" value="Sig_transdc_His_kin-like_C"/>
</dbReference>
<dbReference type="PANTHER" id="PTHR45436">
    <property type="entry name" value="SENSOR HISTIDINE KINASE YKOH"/>
    <property type="match status" value="1"/>
</dbReference>
<evidence type="ECO:0000256" key="13">
    <source>
        <dbReference type="SAM" id="Coils"/>
    </source>
</evidence>
<name>A0A7V7KXI4_9GAMM</name>
<evidence type="ECO:0000256" key="5">
    <source>
        <dbReference type="ARBA" id="ARBA00022679"/>
    </source>
</evidence>
<evidence type="ECO:0000256" key="8">
    <source>
        <dbReference type="ARBA" id="ARBA00022777"/>
    </source>
</evidence>
<dbReference type="EC" id="2.7.13.3" evidence="3"/>
<dbReference type="InterPro" id="IPR036890">
    <property type="entry name" value="HATPase_C_sf"/>
</dbReference>
<comment type="catalytic activity">
    <reaction evidence="1">
        <text>ATP + protein L-histidine = ADP + protein N-phospho-L-histidine.</text>
        <dbReference type="EC" id="2.7.13.3"/>
    </reaction>
</comment>
<dbReference type="InterPro" id="IPR005467">
    <property type="entry name" value="His_kinase_dom"/>
</dbReference>
<dbReference type="PROSITE" id="PS50109">
    <property type="entry name" value="HIS_KIN"/>
    <property type="match status" value="1"/>
</dbReference>
<dbReference type="InterPro" id="IPR003594">
    <property type="entry name" value="HATPase_dom"/>
</dbReference>
<dbReference type="Proteomes" id="UP000463138">
    <property type="component" value="Unassembled WGS sequence"/>
</dbReference>
<evidence type="ECO:0000256" key="12">
    <source>
        <dbReference type="ARBA" id="ARBA00023136"/>
    </source>
</evidence>
<evidence type="ECO:0000256" key="11">
    <source>
        <dbReference type="ARBA" id="ARBA00023012"/>
    </source>
</evidence>
<reference evidence="17 18" key="1">
    <citation type="submission" date="2018-07" db="EMBL/GenBank/DDBJ databases">
        <title>Pseudomonas laoshanensis sp. nov., isolated from soil.</title>
        <authorList>
            <person name="Sun J."/>
            <person name="Yu L."/>
            <person name="Wang M."/>
            <person name="Zhang C."/>
        </authorList>
    </citation>
    <scope>NUCLEOTIDE SEQUENCE [LARGE SCALE GENOMIC DNA]</scope>
    <source>
        <strain evidence="17 18">Y22</strain>
    </source>
</reference>
<keyword evidence="18" id="KW-1185">Reference proteome</keyword>
<evidence type="ECO:0000313" key="17">
    <source>
        <dbReference type="EMBL" id="KAA0695297.1"/>
    </source>
</evidence>
<organism evidence="17 18">
    <name type="scientific">Halopseudomonas laoshanensis</name>
    <dbReference type="NCBI Taxonomy" id="2268758"/>
    <lineage>
        <taxon>Bacteria</taxon>
        <taxon>Pseudomonadati</taxon>
        <taxon>Pseudomonadota</taxon>
        <taxon>Gammaproteobacteria</taxon>
        <taxon>Pseudomonadales</taxon>
        <taxon>Pseudomonadaceae</taxon>
        <taxon>Halopseudomonas</taxon>
    </lineage>
</organism>
<keyword evidence="8" id="KW-0418">Kinase</keyword>
<evidence type="ECO:0000313" key="18">
    <source>
        <dbReference type="Proteomes" id="UP000463138"/>
    </source>
</evidence>
<dbReference type="SUPFAM" id="SSF55874">
    <property type="entry name" value="ATPase domain of HSP90 chaperone/DNA topoisomerase II/histidine kinase"/>
    <property type="match status" value="1"/>
</dbReference>
<feature type="transmembrane region" description="Helical" evidence="14">
    <location>
        <begin position="161"/>
        <end position="184"/>
    </location>
</feature>
<gene>
    <name evidence="17" type="ORF">DT594_10735</name>
</gene>
<dbReference type="PANTHER" id="PTHR45436:SF5">
    <property type="entry name" value="SENSOR HISTIDINE KINASE TRCS"/>
    <property type="match status" value="1"/>
</dbReference>
<dbReference type="Pfam" id="PF02518">
    <property type="entry name" value="HATPase_c"/>
    <property type="match status" value="1"/>
</dbReference>
<evidence type="ECO:0000256" key="6">
    <source>
        <dbReference type="ARBA" id="ARBA00022692"/>
    </source>
</evidence>
<sequence>MMLFKKPTSVKGTLLALLLPSGIALMATAWLVHGILLERMSWNFVESRLQDEVAFLETQIRQSDGKIDTLRTGDYFQEVFHHSFAIQSPTQTIISPSTWETLLGPLLQSDQQGAIRVRKTSAAGAPSDVIAFRKAFVVNDQPLVVIVSEDMAALKASQAELHAWTAIVSIMLILLLVGVIWIGITLSMRPVISLQASLKKLQGGEVSRIHVKAPEELQPLVKQLNQLLDFLDRRLERSRDALANLSHSVKTPIAAVRQILEDTSRPLDDDLRREMGSRLGDIDKQLEAEMRRSRFAGPQVGKSAFPVKQARDLLWMFGRLYPEKSFELTTDMTEEHRWPVEEHDLSEILGNLLDNAGKWSSTFVDLSLREDNKQMLIVVADDGTGVAQDAVSALGKRGLRLDEQTPGHGLGLAIVCDIVERYSGQTHFSHSSLGGLKIAIVFHRKT</sequence>
<keyword evidence="4" id="KW-0597">Phosphoprotein</keyword>
<dbReference type="Gene3D" id="3.30.565.10">
    <property type="entry name" value="Histidine kinase-like ATPase, C-terminal domain"/>
    <property type="match status" value="1"/>
</dbReference>
<protein>
    <recommendedName>
        <fullName evidence="3">histidine kinase</fullName>
        <ecNumber evidence="3">2.7.13.3</ecNumber>
    </recommendedName>
</protein>
<comment type="subcellular location">
    <subcellularLocation>
        <location evidence="2">Membrane</location>
    </subcellularLocation>
</comment>
<evidence type="ECO:0000259" key="15">
    <source>
        <dbReference type="PROSITE" id="PS50109"/>
    </source>
</evidence>
<keyword evidence="12 14" id="KW-0472">Membrane</keyword>
<evidence type="ECO:0000256" key="10">
    <source>
        <dbReference type="ARBA" id="ARBA00022989"/>
    </source>
</evidence>
<evidence type="ECO:0000256" key="1">
    <source>
        <dbReference type="ARBA" id="ARBA00000085"/>
    </source>
</evidence>